<evidence type="ECO:0000256" key="1">
    <source>
        <dbReference type="SAM" id="MobiDB-lite"/>
    </source>
</evidence>
<gene>
    <name evidence="2" type="ORF">SLS60_005827</name>
</gene>
<proteinExistence type="predicted"/>
<protein>
    <submittedName>
        <fullName evidence="2">Uncharacterized protein</fullName>
    </submittedName>
</protein>
<dbReference type="EMBL" id="JAKJXO020000007">
    <property type="protein sequence ID" value="KAL1602411.1"/>
    <property type="molecule type" value="Genomic_DNA"/>
</dbReference>
<feature type="region of interest" description="Disordered" evidence="1">
    <location>
        <begin position="1"/>
        <end position="51"/>
    </location>
</feature>
<comment type="caution">
    <text evidence="2">The sequence shown here is derived from an EMBL/GenBank/DDBJ whole genome shotgun (WGS) entry which is preliminary data.</text>
</comment>
<feature type="compositionally biased region" description="Polar residues" evidence="1">
    <location>
        <begin position="24"/>
        <end position="40"/>
    </location>
</feature>
<accession>A0ABR3RD86</accession>
<organism evidence="2 3">
    <name type="scientific">Paraconiothyrium brasiliense</name>
    <dbReference type="NCBI Taxonomy" id="300254"/>
    <lineage>
        <taxon>Eukaryota</taxon>
        <taxon>Fungi</taxon>
        <taxon>Dikarya</taxon>
        <taxon>Ascomycota</taxon>
        <taxon>Pezizomycotina</taxon>
        <taxon>Dothideomycetes</taxon>
        <taxon>Pleosporomycetidae</taxon>
        <taxon>Pleosporales</taxon>
        <taxon>Massarineae</taxon>
        <taxon>Didymosphaeriaceae</taxon>
        <taxon>Paraconiothyrium</taxon>
    </lineage>
</organism>
<reference evidence="2 3" key="1">
    <citation type="submission" date="2024-02" db="EMBL/GenBank/DDBJ databases">
        <title>De novo assembly and annotation of 12 fungi associated with fruit tree decline syndrome in Ontario, Canada.</title>
        <authorList>
            <person name="Sulman M."/>
            <person name="Ellouze W."/>
            <person name="Ilyukhin E."/>
        </authorList>
    </citation>
    <scope>NUCLEOTIDE SEQUENCE [LARGE SCALE GENOMIC DNA]</scope>
    <source>
        <strain evidence="2 3">M42-189</strain>
    </source>
</reference>
<evidence type="ECO:0000313" key="3">
    <source>
        <dbReference type="Proteomes" id="UP001521785"/>
    </source>
</evidence>
<feature type="compositionally biased region" description="Basic and acidic residues" evidence="1">
    <location>
        <begin position="41"/>
        <end position="50"/>
    </location>
</feature>
<sequence>MVTEAAVSTRDDNSFKDSGYASISRASKSVTQSTSEQRQTTLEKAELPDVKEEDDIQSIISDESHIGSDASTLTSAAQHEAKAYFARFLADDKNLRVLLEQLLHRMGIGRFSNTMRQLFKVYYKSLSRTANTERERVSVALLKSRRGRRRIGELIAGYLSKHGDKNDDDNNLDSVTTSDLADVRMSLLEDWLANIQHKVIGGGGSKSHLKYHNANNRSQGLHVDDSDIGSESDDNEYNSLSYLTEMEAFFHDSVAFGELVQNLTTMLLPHPLAQIVFSTTKDSISISHEADVSLSNKWKGQVERFTQVEWDWWPLSPHMRDLKPSESRIHWTCVSLIEFLGASRADQDLDLWHKTVERNKSRRSRGHQGYVTIPR</sequence>
<keyword evidence="3" id="KW-1185">Reference proteome</keyword>
<evidence type="ECO:0000313" key="2">
    <source>
        <dbReference type="EMBL" id="KAL1602411.1"/>
    </source>
</evidence>
<name>A0ABR3RD86_9PLEO</name>
<dbReference type="Proteomes" id="UP001521785">
    <property type="component" value="Unassembled WGS sequence"/>
</dbReference>